<dbReference type="SUPFAM" id="SSF74653">
    <property type="entry name" value="TolA/TonB C-terminal domain"/>
    <property type="match status" value="1"/>
</dbReference>
<evidence type="ECO:0000259" key="11">
    <source>
        <dbReference type="PROSITE" id="PS52015"/>
    </source>
</evidence>
<dbReference type="InterPro" id="IPR037682">
    <property type="entry name" value="TonB_C"/>
</dbReference>
<name>A0A9D2E8F2_9BACE</name>
<dbReference type="PANTHER" id="PTHR33446:SF2">
    <property type="entry name" value="PROTEIN TONB"/>
    <property type="match status" value="1"/>
</dbReference>
<dbReference type="GO" id="GO:0098797">
    <property type="term" value="C:plasma membrane protein complex"/>
    <property type="evidence" value="ECO:0007669"/>
    <property type="project" value="TreeGrafter"/>
</dbReference>
<accession>A0A9D2E8F2</accession>
<keyword evidence="7" id="KW-0653">Protein transport</keyword>
<evidence type="ECO:0000256" key="10">
    <source>
        <dbReference type="SAM" id="MobiDB-lite"/>
    </source>
</evidence>
<dbReference type="PANTHER" id="PTHR33446">
    <property type="entry name" value="PROTEIN TONB-RELATED"/>
    <property type="match status" value="1"/>
</dbReference>
<dbReference type="Pfam" id="PF20251">
    <property type="entry name" value="Big_14"/>
    <property type="match status" value="1"/>
</dbReference>
<dbReference type="GO" id="GO:0055085">
    <property type="term" value="P:transmembrane transport"/>
    <property type="evidence" value="ECO:0007669"/>
    <property type="project" value="InterPro"/>
</dbReference>
<sequence>MRIVLLLPAFACLVCTSCKNERQAYQPQAKPDTVIARSTTSPSPKDAITISNLPGQDETNPLSPERIWTEAYDLVEEMPQFPGGNEALRNYLATELRYPQSAAEKGIEGKVIVRFIVLSDGHIGPVRVDDSALQADPELEKEAVRLIAEMPRWTPGRHHGKEVAVKCVIPVEFKQSKKDTTRYYIPECFLVDVQDLFEEREDTSIVMWAEHPVYGTDVQAVNVFVENPTHTSLTYGRDWYLYQWNGKEWVLAKIKGPDIAWQSDGFDNNRAPVWYCFRFPIANYYHLSKGKYRICKSFYAGRQEIALHAEFEIK</sequence>
<feature type="compositionally biased region" description="Polar residues" evidence="10">
    <location>
        <begin position="36"/>
        <end position="62"/>
    </location>
</feature>
<protein>
    <submittedName>
        <fullName evidence="12">Energy transducer TonB</fullName>
    </submittedName>
</protein>
<dbReference type="PROSITE" id="PS52015">
    <property type="entry name" value="TONB_CTD"/>
    <property type="match status" value="1"/>
</dbReference>
<keyword evidence="5" id="KW-0997">Cell inner membrane</keyword>
<keyword evidence="4" id="KW-1003">Cell membrane</keyword>
<keyword evidence="9" id="KW-0472">Membrane</keyword>
<dbReference type="InterPro" id="IPR051045">
    <property type="entry name" value="TonB-dependent_transducer"/>
</dbReference>
<evidence type="ECO:0000256" key="7">
    <source>
        <dbReference type="ARBA" id="ARBA00022927"/>
    </source>
</evidence>
<dbReference type="Gene3D" id="3.30.1150.10">
    <property type="match status" value="1"/>
</dbReference>
<dbReference type="AlphaFoldDB" id="A0A9D2E8F2"/>
<comment type="similarity">
    <text evidence="2">Belongs to the TonB family.</text>
</comment>
<dbReference type="InterPro" id="IPR006260">
    <property type="entry name" value="TonB/TolA_C"/>
</dbReference>
<dbReference type="InterPro" id="IPR046878">
    <property type="entry name" value="Big_14"/>
</dbReference>
<reference evidence="12" key="1">
    <citation type="journal article" date="2021" name="PeerJ">
        <title>Extensive microbial diversity within the chicken gut microbiome revealed by metagenomics and culture.</title>
        <authorList>
            <person name="Gilroy R."/>
            <person name="Ravi A."/>
            <person name="Getino M."/>
            <person name="Pursley I."/>
            <person name="Horton D.L."/>
            <person name="Alikhan N.F."/>
            <person name="Baker D."/>
            <person name="Gharbi K."/>
            <person name="Hall N."/>
            <person name="Watson M."/>
            <person name="Adriaenssens E.M."/>
            <person name="Foster-Nyarko E."/>
            <person name="Jarju S."/>
            <person name="Secka A."/>
            <person name="Antonio M."/>
            <person name="Oren A."/>
            <person name="Chaudhuri R.R."/>
            <person name="La Ragione R."/>
            <person name="Hildebrand F."/>
            <person name="Pallen M.J."/>
        </authorList>
    </citation>
    <scope>NUCLEOTIDE SEQUENCE</scope>
    <source>
        <strain evidence="12">ChiHjej9B8-1298</strain>
    </source>
</reference>
<dbReference type="GO" id="GO:0031992">
    <property type="term" value="F:energy transducer activity"/>
    <property type="evidence" value="ECO:0007669"/>
    <property type="project" value="TreeGrafter"/>
</dbReference>
<comment type="caution">
    <text evidence="12">The sequence shown here is derived from an EMBL/GenBank/DDBJ whole genome shotgun (WGS) entry which is preliminary data.</text>
</comment>
<evidence type="ECO:0000313" key="13">
    <source>
        <dbReference type="Proteomes" id="UP000824028"/>
    </source>
</evidence>
<proteinExistence type="inferred from homology"/>
<evidence type="ECO:0000256" key="3">
    <source>
        <dbReference type="ARBA" id="ARBA00022448"/>
    </source>
</evidence>
<evidence type="ECO:0000256" key="6">
    <source>
        <dbReference type="ARBA" id="ARBA00022692"/>
    </source>
</evidence>
<evidence type="ECO:0000256" key="2">
    <source>
        <dbReference type="ARBA" id="ARBA00006555"/>
    </source>
</evidence>
<dbReference type="GO" id="GO:0015031">
    <property type="term" value="P:protein transport"/>
    <property type="evidence" value="ECO:0007669"/>
    <property type="project" value="UniProtKB-KW"/>
</dbReference>
<dbReference type="Pfam" id="PF03544">
    <property type="entry name" value="TonB_C"/>
    <property type="match status" value="1"/>
</dbReference>
<gene>
    <name evidence="12" type="ORF">H9814_04150</name>
</gene>
<evidence type="ECO:0000256" key="9">
    <source>
        <dbReference type="ARBA" id="ARBA00023136"/>
    </source>
</evidence>
<evidence type="ECO:0000313" key="12">
    <source>
        <dbReference type="EMBL" id="HIZ32727.1"/>
    </source>
</evidence>
<evidence type="ECO:0000256" key="1">
    <source>
        <dbReference type="ARBA" id="ARBA00004383"/>
    </source>
</evidence>
<evidence type="ECO:0000256" key="5">
    <source>
        <dbReference type="ARBA" id="ARBA00022519"/>
    </source>
</evidence>
<feature type="region of interest" description="Disordered" evidence="10">
    <location>
        <begin position="29"/>
        <end position="62"/>
    </location>
</feature>
<dbReference type="NCBIfam" id="TIGR01352">
    <property type="entry name" value="tonB_Cterm"/>
    <property type="match status" value="1"/>
</dbReference>
<dbReference type="Proteomes" id="UP000824028">
    <property type="component" value="Unassembled WGS sequence"/>
</dbReference>
<reference evidence="12" key="2">
    <citation type="submission" date="2021-04" db="EMBL/GenBank/DDBJ databases">
        <authorList>
            <person name="Gilroy R."/>
        </authorList>
    </citation>
    <scope>NUCLEOTIDE SEQUENCE</scope>
    <source>
        <strain evidence="12">ChiHjej9B8-1298</strain>
    </source>
</reference>
<dbReference type="EMBL" id="DXBX01000030">
    <property type="protein sequence ID" value="HIZ32727.1"/>
    <property type="molecule type" value="Genomic_DNA"/>
</dbReference>
<evidence type="ECO:0000256" key="8">
    <source>
        <dbReference type="ARBA" id="ARBA00022989"/>
    </source>
</evidence>
<keyword evidence="3" id="KW-0813">Transport</keyword>
<organism evidence="12 13">
    <name type="scientific">Candidatus Bacteroides merdigallinarum</name>
    <dbReference type="NCBI Taxonomy" id="2838473"/>
    <lineage>
        <taxon>Bacteria</taxon>
        <taxon>Pseudomonadati</taxon>
        <taxon>Bacteroidota</taxon>
        <taxon>Bacteroidia</taxon>
        <taxon>Bacteroidales</taxon>
        <taxon>Bacteroidaceae</taxon>
        <taxon>Bacteroides</taxon>
    </lineage>
</organism>
<keyword evidence="6" id="KW-0812">Transmembrane</keyword>
<comment type="subcellular location">
    <subcellularLocation>
        <location evidence="1">Cell inner membrane</location>
        <topology evidence="1">Single-pass membrane protein</topology>
        <orientation evidence="1">Periplasmic side</orientation>
    </subcellularLocation>
</comment>
<feature type="domain" description="TonB C-terminal" evidence="11">
    <location>
        <begin position="83"/>
        <end position="182"/>
    </location>
</feature>
<keyword evidence="8" id="KW-1133">Transmembrane helix</keyword>
<evidence type="ECO:0000256" key="4">
    <source>
        <dbReference type="ARBA" id="ARBA00022475"/>
    </source>
</evidence>